<keyword evidence="3" id="KW-1185">Reference proteome</keyword>
<evidence type="ECO:0000313" key="2">
    <source>
        <dbReference type="EMBL" id="SUI77093.1"/>
    </source>
</evidence>
<evidence type="ECO:0000256" key="1">
    <source>
        <dbReference type="SAM" id="MobiDB-lite"/>
    </source>
</evidence>
<dbReference type="RefSeq" id="WP_115389821.1">
    <property type="nucleotide sequence ID" value="NZ_JADZHC010000073.1"/>
</dbReference>
<sequence>MSVIRRAQEGNFTIMPNSTIRDPRLSIDALGLLLRLVSLPPNWEVHPEKVQEESKIGDSRWRRISKELIDAGYLTRSKERQENGRWDWVFTVYQESQVPRSPKIQQVDSTRGFSTDGSSTLGTTTRGKSTDITKKDLIKKDQQKQKKREDSPAPQFSRRDLVITDEMRNWAASVTPLVNIEWESQIFVDHPTGQSQRFNSSESLLGAWRTWMMRGQKYAEQQRSTSQRRSLFDDLNDTSWAEGL</sequence>
<evidence type="ECO:0000313" key="3">
    <source>
        <dbReference type="Proteomes" id="UP000254069"/>
    </source>
</evidence>
<feature type="region of interest" description="Disordered" evidence="1">
    <location>
        <begin position="100"/>
        <end position="159"/>
    </location>
</feature>
<evidence type="ECO:0008006" key="4">
    <source>
        <dbReference type="Google" id="ProtNLM"/>
    </source>
</evidence>
<gene>
    <name evidence="2" type="ORF">NCTC10738_02537</name>
</gene>
<feature type="compositionally biased region" description="Polar residues" evidence="1">
    <location>
        <begin position="100"/>
        <end position="111"/>
    </location>
</feature>
<dbReference type="AlphaFoldDB" id="A0A380AA60"/>
<name>A0A380AA60_9GAMM</name>
<dbReference type="Proteomes" id="UP000254069">
    <property type="component" value="Unassembled WGS sequence"/>
</dbReference>
<feature type="compositionally biased region" description="Low complexity" evidence="1">
    <location>
        <begin position="112"/>
        <end position="127"/>
    </location>
</feature>
<organism evidence="2 3">
    <name type="scientific">Shewanella algae</name>
    <dbReference type="NCBI Taxonomy" id="38313"/>
    <lineage>
        <taxon>Bacteria</taxon>
        <taxon>Pseudomonadati</taxon>
        <taxon>Pseudomonadota</taxon>
        <taxon>Gammaproteobacteria</taxon>
        <taxon>Alteromonadales</taxon>
        <taxon>Shewanellaceae</taxon>
        <taxon>Shewanella</taxon>
    </lineage>
</organism>
<reference evidence="2 3" key="1">
    <citation type="submission" date="2018-06" db="EMBL/GenBank/DDBJ databases">
        <authorList>
            <consortium name="Pathogen Informatics"/>
            <person name="Doyle S."/>
        </authorList>
    </citation>
    <scope>NUCLEOTIDE SEQUENCE [LARGE SCALE GENOMIC DNA]</scope>
    <source>
        <strain evidence="2 3">NCTC10738</strain>
    </source>
</reference>
<accession>A0A380AA60</accession>
<dbReference type="EMBL" id="UGYO01000001">
    <property type="protein sequence ID" value="SUI77093.1"/>
    <property type="molecule type" value="Genomic_DNA"/>
</dbReference>
<protein>
    <recommendedName>
        <fullName evidence="4">Helix-turn-helix domain-containing protein</fullName>
    </recommendedName>
</protein>
<proteinExistence type="predicted"/>
<feature type="compositionally biased region" description="Basic and acidic residues" evidence="1">
    <location>
        <begin position="128"/>
        <end position="159"/>
    </location>
</feature>